<dbReference type="Proteomes" id="UP001190926">
    <property type="component" value="Unassembled WGS sequence"/>
</dbReference>
<dbReference type="Gene3D" id="1.20.1280.50">
    <property type="match status" value="1"/>
</dbReference>
<dbReference type="AlphaFoldDB" id="A0AAD4NW70"/>
<dbReference type="InterPro" id="IPR001810">
    <property type="entry name" value="F-box_dom"/>
</dbReference>
<comment type="caution">
    <text evidence="2">The sequence shown here is derived from an EMBL/GenBank/DDBJ whole genome shotgun (WGS) entry which is preliminary data.</text>
</comment>
<sequence length="395" mass="45221">MAESLVDLPPNILSEILSRLPIKTLLACRSVCKTFLDITSSNPYFNSLHSSKTTLNLIIHFGGTHNPTRFVHLVVSGLETAFVFGEEVGFKPMFQIPNYPPRYFERYNMHAGKENNFVLVNSCNGLLYFAERNVCERSFVCNPVTNEYVTLLEFDEERNRRQLTMGLWFGCSPGGSQYKVLRIFSTLTGRPWEMGFKQEFWAQVHVVGSSSWRDIEDQPPSESLTWDTCFTLVNGTVYWLCRYSGQSKFILFFDFQEEKFGEILPPLEFGTGWPTNQHCMSIGVLGGCLSVTVNTESLDVWVLKKCDSEESWTKQFVIDSLIEGPLKPLQMLSDSHVLMIRRDLLLVCYDANEKTFQYIKFDGFVSVCRSVMLHPSFVPLKDALRVNSVMVQNMQ</sequence>
<evidence type="ECO:0000259" key="1">
    <source>
        <dbReference type="PROSITE" id="PS50181"/>
    </source>
</evidence>
<dbReference type="InterPro" id="IPR050796">
    <property type="entry name" value="SCF_F-box_component"/>
</dbReference>
<accession>A0AAD4NW70</accession>
<reference evidence="2 3" key="1">
    <citation type="journal article" date="2021" name="Nat. Commun.">
        <title>Incipient diploidization of the medicinal plant Perilla within 10,000 years.</title>
        <authorList>
            <person name="Zhang Y."/>
            <person name="Shen Q."/>
            <person name="Leng L."/>
            <person name="Zhang D."/>
            <person name="Chen S."/>
            <person name="Shi Y."/>
            <person name="Ning Z."/>
            <person name="Chen S."/>
        </authorList>
    </citation>
    <scope>NUCLEOTIDE SEQUENCE [LARGE SCALE GENOMIC DNA]</scope>
    <source>
        <strain evidence="3">cv. PC099</strain>
    </source>
</reference>
<dbReference type="InterPro" id="IPR036047">
    <property type="entry name" value="F-box-like_dom_sf"/>
</dbReference>
<dbReference type="SMART" id="SM00256">
    <property type="entry name" value="FBOX"/>
    <property type="match status" value="1"/>
</dbReference>
<dbReference type="EMBL" id="SDAM02029829">
    <property type="protein sequence ID" value="KAH6754748.1"/>
    <property type="molecule type" value="Genomic_DNA"/>
</dbReference>
<name>A0AAD4NW70_PERFH</name>
<feature type="domain" description="F-box" evidence="1">
    <location>
        <begin position="2"/>
        <end position="48"/>
    </location>
</feature>
<organism evidence="2 3">
    <name type="scientific">Perilla frutescens var. hirtella</name>
    <name type="common">Perilla citriodora</name>
    <name type="synonym">Perilla setoyensis</name>
    <dbReference type="NCBI Taxonomy" id="608512"/>
    <lineage>
        <taxon>Eukaryota</taxon>
        <taxon>Viridiplantae</taxon>
        <taxon>Streptophyta</taxon>
        <taxon>Embryophyta</taxon>
        <taxon>Tracheophyta</taxon>
        <taxon>Spermatophyta</taxon>
        <taxon>Magnoliopsida</taxon>
        <taxon>eudicotyledons</taxon>
        <taxon>Gunneridae</taxon>
        <taxon>Pentapetalae</taxon>
        <taxon>asterids</taxon>
        <taxon>lamiids</taxon>
        <taxon>Lamiales</taxon>
        <taxon>Lamiaceae</taxon>
        <taxon>Nepetoideae</taxon>
        <taxon>Elsholtzieae</taxon>
        <taxon>Perilla</taxon>
    </lineage>
</organism>
<dbReference type="InterPro" id="IPR006527">
    <property type="entry name" value="F-box-assoc_dom_typ1"/>
</dbReference>
<dbReference type="PANTHER" id="PTHR31672:SF13">
    <property type="entry name" value="F-BOX PROTEIN CPR30-LIKE"/>
    <property type="match status" value="1"/>
</dbReference>
<dbReference type="Pfam" id="PF00646">
    <property type="entry name" value="F-box"/>
    <property type="match status" value="1"/>
</dbReference>
<dbReference type="InterPro" id="IPR017451">
    <property type="entry name" value="F-box-assoc_interact_dom"/>
</dbReference>
<dbReference type="Pfam" id="PF07734">
    <property type="entry name" value="FBA_1"/>
    <property type="match status" value="1"/>
</dbReference>
<evidence type="ECO:0000313" key="2">
    <source>
        <dbReference type="EMBL" id="KAH6754748.1"/>
    </source>
</evidence>
<dbReference type="PANTHER" id="PTHR31672">
    <property type="entry name" value="BNACNNG10540D PROTEIN"/>
    <property type="match status" value="1"/>
</dbReference>
<gene>
    <name evidence="2" type="ORF">C2S53_020632</name>
</gene>
<evidence type="ECO:0000313" key="3">
    <source>
        <dbReference type="Proteomes" id="UP001190926"/>
    </source>
</evidence>
<protein>
    <recommendedName>
        <fullName evidence="1">F-box domain-containing protein</fullName>
    </recommendedName>
</protein>
<proteinExistence type="predicted"/>
<dbReference type="PROSITE" id="PS50181">
    <property type="entry name" value="FBOX"/>
    <property type="match status" value="1"/>
</dbReference>
<dbReference type="NCBIfam" id="TIGR01640">
    <property type="entry name" value="F_box_assoc_1"/>
    <property type="match status" value="1"/>
</dbReference>
<dbReference type="SUPFAM" id="SSF81383">
    <property type="entry name" value="F-box domain"/>
    <property type="match status" value="1"/>
</dbReference>
<keyword evidence="3" id="KW-1185">Reference proteome</keyword>